<evidence type="ECO:0000313" key="3">
    <source>
        <dbReference type="Proteomes" id="UP000191522"/>
    </source>
</evidence>
<organism evidence="2 3">
    <name type="scientific">Penicillium decumbens</name>
    <dbReference type="NCBI Taxonomy" id="69771"/>
    <lineage>
        <taxon>Eukaryota</taxon>
        <taxon>Fungi</taxon>
        <taxon>Dikarya</taxon>
        <taxon>Ascomycota</taxon>
        <taxon>Pezizomycotina</taxon>
        <taxon>Eurotiomycetes</taxon>
        <taxon>Eurotiomycetidae</taxon>
        <taxon>Eurotiales</taxon>
        <taxon>Aspergillaceae</taxon>
        <taxon>Penicillium</taxon>
    </lineage>
</organism>
<sequence>MATSLGATSLADVHHEGLNEVLRDLASIYPASPDHESQPLGVPVVDALLKVFMRRAIGSPADSPHQRLSREQILTEDEEMLLRGDEDEDLGESGEEPATSDLPSNVLFAHSKNRSKRPSPVVEISSSLSASGKSQLLYYLIAHAVLPRSFGDSPVGGHEAAVVLIDTDDRFDARVLRIVARGIIQQTQGLSISNRNNTAQGPSDDELETIVSSALRHVHVFRPQSSSAFLATLCALESYLFTLSCHHSASRPLRMIAIDSVTAFFWQDRLRDEVARTEDIGRPRTEIDQEREQKQSFYLSDLYSELVTELKRLQDRFGCTVVYTAMISGDRPSTMNSSHSALGPYDRSPSRTPSLRPALPAPWGMFPTLRLVVHRDLIRSFPPAISAHDARKDAPTRQNIVRQGKFSAWVNSWGREDWPRRVVDSVNALNGGCFSFYVHETGIEIPPN</sequence>
<proteinExistence type="predicted"/>
<keyword evidence="3" id="KW-1185">Reference proteome</keyword>
<accession>A0A1V6PIC2</accession>
<evidence type="ECO:0000313" key="2">
    <source>
        <dbReference type="EMBL" id="OQD76810.1"/>
    </source>
</evidence>
<comment type="caution">
    <text evidence="2">The sequence shown here is derived from an EMBL/GenBank/DDBJ whole genome shotgun (WGS) entry which is preliminary data.</text>
</comment>
<gene>
    <name evidence="2" type="ORF">PENDEC_c003G00158</name>
</gene>
<dbReference type="GO" id="GO:0042148">
    <property type="term" value="P:DNA strand invasion"/>
    <property type="evidence" value="ECO:0007669"/>
    <property type="project" value="TreeGrafter"/>
</dbReference>
<dbReference type="PANTHER" id="PTHR46644">
    <property type="entry name" value="DNA REPAIR PROTEIN XRCC2"/>
    <property type="match status" value="1"/>
</dbReference>
<evidence type="ECO:0008006" key="4">
    <source>
        <dbReference type="Google" id="ProtNLM"/>
    </source>
</evidence>
<evidence type="ECO:0000256" key="1">
    <source>
        <dbReference type="SAM" id="MobiDB-lite"/>
    </source>
</evidence>
<dbReference type="CDD" id="cd19490">
    <property type="entry name" value="XRCC2"/>
    <property type="match status" value="1"/>
</dbReference>
<dbReference type="GO" id="GO:0000400">
    <property type="term" value="F:four-way junction DNA binding"/>
    <property type="evidence" value="ECO:0007669"/>
    <property type="project" value="TreeGrafter"/>
</dbReference>
<dbReference type="GO" id="GO:0000724">
    <property type="term" value="P:double-strand break repair via homologous recombination"/>
    <property type="evidence" value="ECO:0007669"/>
    <property type="project" value="InterPro"/>
</dbReference>
<dbReference type="InterPro" id="IPR027417">
    <property type="entry name" value="P-loop_NTPase"/>
</dbReference>
<dbReference type="GO" id="GO:0005815">
    <property type="term" value="C:microtubule organizing center"/>
    <property type="evidence" value="ECO:0007669"/>
    <property type="project" value="TreeGrafter"/>
</dbReference>
<reference evidence="3" key="1">
    <citation type="journal article" date="2017" name="Nat. Microbiol.">
        <title>Global analysis of biosynthetic gene clusters reveals vast potential of secondary metabolite production in Penicillium species.</title>
        <authorList>
            <person name="Nielsen J.C."/>
            <person name="Grijseels S."/>
            <person name="Prigent S."/>
            <person name="Ji B."/>
            <person name="Dainat J."/>
            <person name="Nielsen K.F."/>
            <person name="Frisvad J.C."/>
            <person name="Workman M."/>
            <person name="Nielsen J."/>
        </authorList>
    </citation>
    <scope>NUCLEOTIDE SEQUENCE [LARGE SCALE GENOMIC DNA]</scope>
    <source>
        <strain evidence="3">IBT 11843</strain>
    </source>
</reference>
<dbReference type="STRING" id="69771.A0A1V6PIC2"/>
<protein>
    <recommendedName>
        <fullName evidence="4">DNA recombination and repair protein Rad51-like C-terminal domain-containing protein</fullName>
    </recommendedName>
</protein>
<dbReference type="OMA" id="TAFFWQD"/>
<dbReference type="InterPro" id="IPR030547">
    <property type="entry name" value="XRCC2"/>
</dbReference>
<dbReference type="OrthoDB" id="420422at2759"/>
<dbReference type="AlphaFoldDB" id="A0A1V6PIC2"/>
<feature type="region of interest" description="Disordered" evidence="1">
    <location>
        <begin position="86"/>
        <end position="105"/>
    </location>
</feature>
<feature type="region of interest" description="Disordered" evidence="1">
    <location>
        <begin position="333"/>
        <end position="353"/>
    </location>
</feature>
<dbReference type="PANTHER" id="PTHR46644:SF2">
    <property type="entry name" value="DNA REPAIR PROTEIN XRCC2"/>
    <property type="match status" value="1"/>
</dbReference>
<dbReference type="Proteomes" id="UP000191522">
    <property type="component" value="Unassembled WGS sequence"/>
</dbReference>
<name>A0A1V6PIC2_PENDC</name>
<feature type="compositionally biased region" description="Acidic residues" evidence="1">
    <location>
        <begin position="86"/>
        <end position="95"/>
    </location>
</feature>
<dbReference type="EMBL" id="MDYL01000003">
    <property type="protein sequence ID" value="OQD76810.1"/>
    <property type="molecule type" value="Genomic_DNA"/>
</dbReference>
<dbReference type="GO" id="GO:0033063">
    <property type="term" value="C:Rad51B-Rad51C-Rad51D-XRCC2 complex"/>
    <property type="evidence" value="ECO:0007669"/>
    <property type="project" value="InterPro"/>
</dbReference>
<dbReference type="Gene3D" id="3.40.50.300">
    <property type="entry name" value="P-loop containing nucleotide triphosphate hydrolases"/>
    <property type="match status" value="1"/>
</dbReference>
<dbReference type="GO" id="GO:0005657">
    <property type="term" value="C:replication fork"/>
    <property type="evidence" value="ECO:0007669"/>
    <property type="project" value="InterPro"/>
</dbReference>
<dbReference type="SUPFAM" id="SSF52540">
    <property type="entry name" value="P-loop containing nucleoside triphosphate hydrolases"/>
    <property type="match status" value="1"/>
</dbReference>